<protein>
    <submittedName>
        <fullName evidence="3">Nitric oxide-associated protein 1</fullName>
    </submittedName>
</protein>
<evidence type="ECO:0000313" key="3">
    <source>
        <dbReference type="EMBL" id="JAP43725.1"/>
    </source>
</evidence>
<dbReference type="InterPro" id="IPR027417">
    <property type="entry name" value="P-loop_NTPase"/>
</dbReference>
<dbReference type="EMBL" id="GEEE01019500">
    <property type="protein sequence ID" value="JAP43725.1"/>
    <property type="molecule type" value="Transcribed_RNA"/>
</dbReference>
<sequence length="722" mass="80417">MIKSYLFTARSVALCPIQAWFSLRPYTREQRALKTTQKQQQRLAVIRERRSAIPIVLQGQFSDTSSPTDSSSVTGTANVEKVPSDLPLSESSQDQHATLLDHSALQRLYSLSDTDRLNAHCAGCGAQLHSHQPGAPGYLPGPEIEALKNVQIGEKPGNSFKQTLSNLCVRCQLTRQHAITFQESMSTEKYDELILTELLSQKKAAVLMVADMLNLPHCIVPLKLDQHESLRYILVGSKVDQLPIDGPKFYSRWQKALLDAFIERTGLNEEHVVHVSLVSSLTGYGMNKLLDFLLSSKFSEMQCPVYIVGSTNVGKSSLFNRLLLSDFCKSEARESIHRATVSYWPGTTIGLLKFPVARMSAIKHGQRDQNRYSRKHSVTLKEAAPRELHGYQLIPEQDPGTSCAPSNLSLRVETVREQHQDLSLMPTYRIRANARDGVASDQVFEETDVDLAKMFRNQLRMPVQLEPSSENGLRDTGERLLIAGSLDPRMYTPYAWCYDTPGLENPQQTLNYLSPKQLSEYLAWITGRRFSLYRPELRFILPRTFVVRPGLTMLVGRLGRLDVVSASGPVYLTTHTRLPVHIVETREVDSYLQDYAQYLGPGPSTEPSQTNVSIPAMSGVEISPIQPSDLDTSTADVILSGAGWVSVAGKQTIVDKESSSSESPAREKGLIHLMAWTPGGLGISLRKPPLLPYAIRRRGSRLLYLREYSGTNAEASSFADSK</sequence>
<dbReference type="AlphaFoldDB" id="A0A0X3NVZ3"/>
<dbReference type="InterPro" id="IPR006073">
    <property type="entry name" value="GTP-bd"/>
</dbReference>
<reference evidence="3" key="1">
    <citation type="submission" date="2016-01" db="EMBL/GenBank/DDBJ databases">
        <title>Reference transcriptome for the parasite Schistocephalus solidus: insights into the molecular evolution of parasitism.</title>
        <authorList>
            <person name="Hebert F.O."/>
            <person name="Grambauer S."/>
            <person name="Barber I."/>
            <person name="Landry C.R."/>
            <person name="Aubin-Horth N."/>
        </authorList>
    </citation>
    <scope>NUCLEOTIDE SEQUENCE</scope>
</reference>
<feature type="region of interest" description="Disordered" evidence="1">
    <location>
        <begin position="57"/>
        <end position="77"/>
    </location>
</feature>
<name>A0A0X3NVZ3_SCHSO</name>
<organism evidence="3">
    <name type="scientific">Schistocephalus solidus</name>
    <name type="common">Tapeworm</name>
    <dbReference type="NCBI Taxonomy" id="70667"/>
    <lineage>
        <taxon>Eukaryota</taxon>
        <taxon>Metazoa</taxon>
        <taxon>Spiralia</taxon>
        <taxon>Lophotrochozoa</taxon>
        <taxon>Platyhelminthes</taxon>
        <taxon>Cestoda</taxon>
        <taxon>Eucestoda</taxon>
        <taxon>Diphyllobothriidea</taxon>
        <taxon>Diphyllobothriidae</taxon>
        <taxon>Schistocephalus</taxon>
    </lineage>
</organism>
<proteinExistence type="predicted"/>
<evidence type="ECO:0000259" key="2">
    <source>
        <dbReference type="Pfam" id="PF01926"/>
    </source>
</evidence>
<dbReference type="PANTHER" id="PTHR46406">
    <property type="entry name" value="NITRIC OXIDE-ASSOCIATED PROTEIN 1"/>
    <property type="match status" value="1"/>
</dbReference>
<gene>
    <name evidence="3" type="primary">NOA1</name>
    <name evidence="3" type="ORF">TR148908</name>
</gene>
<dbReference type="Gene3D" id="3.40.50.300">
    <property type="entry name" value="P-loop containing nucleotide triphosphate hydrolases"/>
    <property type="match status" value="1"/>
</dbReference>
<feature type="domain" description="G" evidence="2">
    <location>
        <begin position="305"/>
        <end position="354"/>
    </location>
</feature>
<accession>A0A0X3NVZ3</accession>
<dbReference type="InterPro" id="IPR052807">
    <property type="entry name" value="Mito_transl_resp_regulator"/>
</dbReference>
<dbReference type="Pfam" id="PF01926">
    <property type="entry name" value="MMR_HSR1"/>
    <property type="match status" value="1"/>
</dbReference>
<evidence type="ECO:0000256" key="1">
    <source>
        <dbReference type="SAM" id="MobiDB-lite"/>
    </source>
</evidence>
<dbReference type="SUPFAM" id="SSF52540">
    <property type="entry name" value="P-loop containing nucleoside triphosphate hydrolases"/>
    <property type="match status" value="1"/>
</dbReference>
<dbReference type="PANTHER" id="PTHR46406:SF1">
    <property type="entry name" value="NITRIC OXIDE-ASSOCIATED PROTEIN 1"/>
    <property type="match status" value="1"/>
</dbReference>
<dbReference type="GO" id="GO:0005525">
    <property type="term" value="F:GTP binding"/>
    <property type="evidence" value="ECO:0007669"/>
    <property type="project" value="InterPro"/>
</dbReference>
<feature type="compositionally biased region" description="Low complexity" evidence="1">
    <location>
        <begin position="62"/>
        <end position="72"/>
    </location>
</feature>